<dbReference type="Pfam" id="PF00288">
    <property type="entry name" value="GHMP_kinases_N"/>
    <property type="match status" value="1"/>
</dbReference>
<evidence type="ECO:0000313" key="13">
    <source>
        <dbReference type="EMBL" id="EER20708.1"/>
    </source>
</evidence>
<dbReference type="PRINTS" id="PR00473">
    <property type="entry name" value="GALCTOKINASE"/>
</dbReference>
<dbReference type="GO" id="GO:0005829">
    <property type="term" value="C:cytosol"/>
    <property type="evidence" value="ECO:0007669"/>
    <property type="project" value="TreeGrafter"/>
</dbReference>
<evidence type="ECO:0000256" key="9">
    <source>
        <dbReference type="ARBA" id="ARBA00023277"/>
    </source>
</evidence>
<organism evidence="14">
    <name type="scientific">Perkinsus marinus (strain ATCC 50983 / TXsc)</name>
    <dbReference type="NCBI Taxonomy" id="423536"/>
    <lineage>
        <taxon>Eukaryota</taxon>
        <taxon>Sar</taxon>
        <taxon>Alveolata</taxon>
        <taxon>Perkinsozoa</taxon>
        <taxon>Perkinsea</taxon>
        <taxon>Perkinsida</taxon>
        <taxon>Perkinsidae</taxon>
        <taxon>Perkinsus</taxon>
    </lineage>
</organism>
<keyword evidence="5" id="KW-0547">Nucleotide-binding</keyword>
<evidence type="ECO:0000313" key="14">
    <source>
        <dbReference type="Proteomes" id="UP000007800"/>
    </source>
</evidence>
<evidence type="ECO:0000256" key="6">
    <source>
        <dbReference type="ARBA" id="ARBA00022777"/>
    </source>
</evidence>
<evidence type="ECO:0000256" key="5">
    <source>
        <dbReference type="ARBA" id="ARBA00022741"/>
    </source>
</evidence>
<dbReference type="InterPro" id="IPR036554">
    <property type="entry name" value="GHMP_kinase_C_sf"/>
</dbReference>
<protein>
    <submittedName>
        <fullName evidence="13">Galactokinase, putative</fullName>
    </submittedName>
</protein>
<dbReference type="Gene3D" id="3.30.230.10">
    <property type="match status" value="1"/>
</dbReference>
<dbReference type="SUPFAM" id="SSF54211">
    <property type="entry name" value="Ribosomal protein S5 domain 2-like"/>
    <property type="match status" value="1"/>
</dbReference>
<keyword evidence="4" id="KW-0479">Metal-binding</keyword>
<evidence type="ECO:0000259" key="10">
    <source>
        <dbReference type="Pfam" id="PF00288"/>
    </source>
</evidence>
<evidence type="ECO:0000256" key="1">
    <source>
        <dbReference type="ARBA" id="ARBA00006566"/>
    </source>
</evidence>
<dbReference type="OMA" id="TDHNRGK"/>
<keyword evidence="14" id="KW-1185">Reference proteome</keyword>
<dbReference type="FunFam" id="3.30.230.10:FF:000017">
    <property type="entry name" value="Galactokinase"/>
    <property type="match status" value="1"/>
</dbReference>
<comment type="similarity">
    <text evidence="1">Belongs to the GHMP kinase family. GalK subfamily.</text>
</comment>
<evidence type="ECO:0000256" key="7">
    <source>
        <dbReference type="ARBA" id="ARBA00022840"/>
    </source>
</evidence>
<feature type="domain" description="GHMP kinase N-terminal" evidence="10">
    <location>
        <begin position="102"/>
        <end position="195"/>
    </location>
</feature>
<dbReference type="InterPro" id="IPR006206">
    <property type="entry name" value="Mevalonate/galactokinase"/>
</dbReference>
<dbReference type="OrthoDB" id="275179at2759"/>
<dbReference type="PANTHER" id="PTHR10457">
    <property type="entry name" value="MEVALONATE KINASE/GALACTOKINASE"/>
    <property type="match status" value="1"/>
</dbReference>
<feature type="domain" description="GHMP kinase C-terminal" evidence="11">
    <location>
        <begin position="292"/>
        <end position="373"/>
    </location>
</feature>
<dbReference type="Gene3D" id="3.30.70.890">
    <property type="entry name" value="GHMP kinase, C-terminal domain"/>
    <property type="match status" value="1"/>
</dbReference>
<keyword evidence="2" id="KW-0963">Cytoplasm</keyword>
<evidence type="ECO:0000256" key="3">
    <source>
        <dbReference type="ARBA" id="ARBA00022679"/>
    </source>
</evidence>
<dbReference type="GO" id="GO:0004335">
    <property type="term" value="F:galactokinase activity"/>
    <property type="evidence" value="ECO:0007669"/>
    <property type="project" value="InterPro"/>
</dbReference>
<evidence type="ECO:0000256" key="4">
    <source>
        <dbReference type="ARBA" id="ARBA00022723"/>
    </source>
</evidence>
<evidence type="ECO:0000259" key="11">
    <source>
        <dbReference type="Pfam" id="PF08544"/>
    </source>
</evidence>
<dbReference type="PRINTS" id="PR00959">
    <property type="entry name" value="MEVGALKINASE"/>
</dbReference>
<dbReference type="PIRSF" id="PIRSF000530">
    <property type="entry name" value="Galactokinase"/>
    <property type="match status" value="1"/>
</dbReference>
<dbReference type="InterPro" id="IPR000705">
    <property type="entry name" value="Galactokinase"/>
</dbReference>
<dbReference type="SUPFAM" id="SSF55060">
    <property type="entry name" value="GHMP Kinase, C-terminal domain"/>
    <property type="match status" value="1"/>
</dbReference>
<dbReference type="Proteomes" id="UP000007800">
    <property type="component" value="Unassembled WGS sequence"/>
</dbReference>
<dbReference type="GO" id="GO:0046872">
    <property type="term" value="F:metal ion binding"/>
    <property type="evidence" value="ECO:0007669"/>
    <property type="project" value="UniProtKB-KW"/>
</dbReference>
<evidence type="ECO:0000256" key="2">
    <source>
        <dbReference type="ARBA" id="ARBA00022490"/>
    </source>
</evidence>
<dbReference type="Pfam" id="PF08544">
    <property type="entry name" value="GHMP_kinases_C"/>
    <property type="match status" value="1"/>
</dbReference>
<sequence length="396" mass="42802">MSNTLQTPAASLVLDALKDYRLRFRSEPTAFGAAPGRIEILGNHTDYNEGFVLSAAIDRYTVVVGGKSSDNKVRLHSTAFKNVVEFDINDETKYEGDDSWANYSKGVIVELRKAGYEVPAFQASINSDVPVGAGVSSSAAIELATANLIRELDGPDSKLYTAKLLDVVLACKSAENNFVGMGCGILDQYTSAFGKSGQLVHLDCRDNSCDYVPLQDDVRFVLCNTHAPHQLVDGKYNELRKCCFDAAKALGVPFLRDIDAKTYEEKKAILSEDDRKRANHVIGENTRVAEAMGAISKKDMDTFGKLMNNSHVSSRDDFGNSCKELDIMFDQAQGCPGFLGARLMGGGFGGCTINLVEADKVDDFCKKVAELYEKASGIKCDTIAVAPGDGAHGGKL</sequence>
<evidence type="ECO:0000256" key="8">
    <source>
        <dbReference type="ARBA" id="ARBA00022842"/>
    </source>
</evidence>
<dbReference type="Pfam" id="PF10509">
    <property type="entry name" value="GalKase_gal_bdg"/>
    <property type="match status" value="1"/>
</dbReference>
<dbReference type="GeneID" id="9051284"/>
<dbReference type="NCBIfam" id="TIGR00131">
    <property type="entry name" value="gal_kin"/>
    <property type="match status" value="1"/>
</dbReference>
<dbReference type="InterPro" id="IPR013750">
    <property type="entry name" value="GHMP_kinase_C_dom"/>
</dbReference>
<feature type="domain" description="Galactokinase N-terminal" evidence="12">
    <location>
        <begin position="20"/>
        <end position="66"/>
    </location>
</feature>
<dbReference type="RefSeq" id="XP_002788912.1">
    <property type="nucleotide sequence ID" value="XM_002788866.1"/>
</dbReference>
<accession>C5K492</accession>
<keyword evidence="3" id="KW-0808">Transferase</keyword>
<keyword evidence="8" id="KW-0460">Magnesium</keyword>
<dbReference type="AlphaFoldDB" id="C5K492"/>
<proteinExistence type="inferred from homology"/>
<dbReference type="InterPro" id="IPR006204">
    <property type="entry name" value="GHMP_kinase_N_dom"/>
</dbReference>
<dbReference type="GO" id="GO:0005524">
    <property type="term" value="F:ATP binding"/>
    <property type="evidence" value="ECO:0007669"/>
    <property type="project" value="UniProtKB-KW"/>
</dbReference>
<keyword evidence="9" id="KW-0119">Carbohydrate metabolism</keyword>
<dbReference type="GO" id="GO:0006012">
    <property type="term" value="P:galactose metabolic process"/>
    <property type="evidence" value="ECO:0007669"/>
    <property type="project" value="InterPro"/>
</dbReference>
<dbReference type="InterPro" id="IPR019539">
    <property type="entry name" value="GalKase_N"/>
</dbReference>
<name>C5K492_PERM5</name>
<evidence type="ECO:0000259" key="12">
    <source>
        <dbReference type="Pfam" id="PF10509"/>
    </source>
</evidence>
<dbReference type="InParanoid" id="C5K492"/>
<dbReference type="FunFam" id="3.30.70.890:FF:000001">
    <property type="entry name" value="Galactokinase"/>
    <property type="match status" value="1"/>
</dbReference>
<dbReference type="InterPro" id="IPR014721">
    <property type="entry name" value="Ribsml_uS5_D2-typ_fold_subgr"/>
</dbReference>
<keyword evidence="6 13" id="KW-0418">Kinase</keyword>
<gene>
    <name evidence="13" type="ORF">Pmar_PMAR015649</name>
</gene>
<dbReference type="InterPro" id="IPR020568">
    <property type="entry name" value="Ribosomal_Su5_D2-typ_SF"/>
</dbReference>
<dbReference type="PANTHER" id="PTHR10457:SF7">
    <property type="entry name" value="GALACTOKINASE-RELATED"/>
    <property type="match status" value="1"/>
</dbReference>
<keyword evidence="7" id="KW-0067">ATP-binding</keyword>
<dbReference type="EMBL" id="GG670443">
    <property type="protein sequence ID" value="EER20708.1"/>
    <property type="molecule type" value="Genomic_DNA"/>
</dbReference>
<reference evidence="13 14" key="1">
    <citation type="submission" date="2008-07" db="EMBL/GenBank/DDBJ databases">
        <authorList>
            <person name="El-Sayed N."/>
            <person name="Caler E."/>
            <person name="Inman J."/>
            <person name="Amedeo P."/>
            <person name="Hass B."/>
            <person name="Wortman J."/>
        </authorList>
    </citation>
    <scope>NUCLEOTIDE SEQUENCE [LARGE SCALE GENOMIC DNA]</scope>
    <source>
        <strain evidence="14">ATCC 50983 / TXsc</strain>
    </source>
</reference>